<dbReference type="RefSeq" id="WP_062249148.1">
    <property type="nucleotide sequence ID" value="NZ_LHZA01000137.1"/>
</dbReference>
<feature type="transmembrane region" description="Helical" evidence="1">
    <location>
        <begin position="73"/>
        <end position="101"/>
    </location>
</feature>
<dbReference type="GO" id="GO:0016747">
    <property type="term" value="F:acyltransferase activity, transferring groups other than amino-acyl groups"/>
    <property type="evidence" value="ECO:0007669"/>
    <property type="project" value="InterPro"/>
</dbReference>
<keyword evidence="1" id="KW-0472">Membrane</keyword>
<dbReference type="Pfam" id="PF01757">
    <property type="entry name" value="Acyl_transf_3"/>
    <property type="match status" value="1"/>
</dbReference>
<evidence type="ECO:0000259" key="2">
    <source>
        <dbReference type="Pfam" id="PF01757"/>
    </source>
</evidence>
<dbReference type="EMBL" id="LHZA01000137">
    <property type="protein sequence ID" value="KXU95044.1"/>
    <property type="molecule type" value="Genomic_DNA"/>
</dbReference>
<sequence>MALPEQQNTPRRFYALDGLRGILALSVMLSHMVGVVTGWSEQRPLIGAYISVIYFFIMSGFVLTYAHKTNHKFLYFFLLRLARLWPLHCVTTLTMILIYAYNSRHMGYVAGHYIFDWKVILQNLFFLHGVTPHQFPLINDPSWSISIEFWASLLIPLIFIRIEPFKRLLIAGTFILLLCIQSAAGFIDMSFRGMFPFLLASSAIMLGSAVYALLTPERITKITTKNSFEVFLWICLASCLVGIYGQFHNKLDYLYILPFIPLMLIDFQPESSLIKKVFLSQPVQFFGFISFPLYLIHSSAIIIGLQYRSDSPVLSILMAGGLSIVISYLYAAFIDIPLYRAMKSKIKNLCHTP</sequence>
<keyword evidence="1" id="KW-1133">Transmembrane helix</keyword>
<feature type="transmembrane region" description="Helical" evidence="1">
    <location>
        <begin position="193"/>
        <end position="214"/>
    </location>
</feature>
<proteinExistence type="predicted"/>
<protein>
    <recommendedName>
        <fullName evidence="2">Acyltransferase 3 domain-containing protein</fullName>
    </recommendedName>
</protein>
<reference evidence="3 4" key="1">
    <citation type="submission" date="2015-06" db="EMBL/GenBank/DDBJ databases">
        <title>Improved classification and identification of acetic acid bacteria using matrix-assisted laser desorption/ionization time-of-flight mass spectrometry; Gluconobacter nephelii and Gluconobacter uchimurae are later heterotypic synonyms of Gluconobacter japonicus and Gluconobacter oxydans, respectively.</title>
        <authorList>
            <person name="Li L."/>
            <person name="Cleenwerck I."/>
            <person name="De Vuyst L."/>
            <person name="Vandamme P."/>
        </authorList>
    </citation>
    <scope>NUCLEOTIDE SEQUENCE [LARGE SCALE GENOMIC DNA]</scope>
    <source>
        <strain evidence="3 4">LMG 1625</strain>
    </source>
</reference>
<organism evidence="3 4">
    <name type="scientific">Acetobacter cerevisiae</name>
    <dbReference type="NCBI Taxonomy" id="178900"/>
    <lineage>
        <taxon>Bacteria</taxon>
        <taxon>Pseudomonadati</taxon>
        <taxon>Pseudomonadota</taxon>
        <taxon>Alphaproteobacteria</taxon>
        <taxon>Acetobacterales</taxon>
        <taxon>Acetobacteraceae</taxon>
        <taxon>Acetobacter</taxon>
    </lineage>
</organism>
<feature type="transmembrane region" description="Helical" evidence="1">
    <location>
        <begin position="143"/>
        <end position="161"/>
    </location>
</feature>
<gene>
    <name evidence="3" type="ORF">AD928_06275</name>
</gene>
<feature type="transmembrane region" description="Helical" evidence="1">
    <location>
        <begin position="226"/>
        <end position="247"/>
    </location>
</feature>
<keyword evidence="1" id="KW-0812">Transmembrane</keyword>
<feature type="transmembrane region" description="Helical" evidence="1">
    <location>
        <begin position="21"/>
        <end position="40"/>
    </location>
</feature>
<feature type="transmembrane region" description="Helical" evidence="1">
    <location>
        <begin position="313"/>
        <end position="339"/>
    </location>
</feature>
<evidence type="ECO:0000256" key="1">
    <source>
        <dbReference type="SAM" id="Phobius"/>
    </source>
</evidence>
<comment type="caution">
    <text evidence="3">The sequence shown here is derived from an EMBL/GenBank/DDBJ whole genome shotgun (WGS) entry which is preliminary data.</text>
</comment>
<feature type="transmembrane region" description="Helical" evidence="1">
    <location>
        <begin position="285"/>
        <end position="307"/>
    </location>
</feature>
<evidence type="ECO:0000313" key="3">
    <source>
        <dbReference type="EMBL" id="KXU95044.1"/>
    </source>
</evidence>
<dbReference type="PATRIC" id="fig|178900.5.peg.61"/>
<dbReference type="AlphaFoldDB" id="A0A149QCR1"/>
<evidence type="ECO:0000313" key="4">
    <source>
        <dbReference type="Proteomes" id="UP000075473"/>
    </source>
</evidence>
<feature type="transmembrane region" description="Helical" evidence="1">
    <location>
        <begin position="46"/>
        <end position="66"/>
    </location>
</feature>
<accession>A0A149QCR1</accession>
<dbReference type="PANTHER" id="PTHR23028">
    <property type="entry name" value="ACETYLTRANSFERASE"/>
    <property type="match status" value="1"/>
</dbReference>
<dbReference type="InterPro" id="IPR050879">
    <property type="entry name" value="Acyltransferase_3"/>
</dbReference>
<dbReference type="Proteomes" id="UP000075473">
    <property type="component" value="Unassembled WGS sequence"/>
</dbReference>
<feature type="transmembrane region" description="Helical" evidence="1">
    <location>
        <begin position="168"/>
        <end position="187"/>
    </location>
</feature>
<name>A0A149QCR1_9PROT</name>
<feature type="domain" description="Acyltransferase 3" evidence="2">
    <location>
        <begin position="14"/>
        <end position="330"/>
    </location>
</feature>
<dbReference type="InterPro" id="IPR002656">
    <property type="entry name" value="Acyl_transf_3_dom"/>
</dbReference>